<accession>A0A917NBG2</accession>
<evidence type="ECO:0008006" key="4">
    <source>
        <dbReference type="Google" id="ProtNLM"/>
    </source>
</evidence>
<dbReference type="AlphaFoldDB" id="A0A917NBG2"/>
<evidence type="ECO:0000256" key="1">
    <source>
        <dbReference type="SAM" id="Phobius"/>
    </source>
</evidence>
<keyword evidence="1" id="KW-1133">Transmembrane helix</keyword>
<keyword evidence="3" id="KW-1185">Reference proteome</keyword>
<dbReference type="Proteomes" id="UP000630149">
    <property type="component" value="Unassembled WGS sequence"/>
</dbReference>
<evidence type="ECO:0000313" key="3">
    <source>
        <dbReference type="Proteomes" id="UP000630149"/>
    </source>
</evidence>
<reference evidence="2" key="1">
    <citation type="journal article" date="2014" name="Int. J. Syst. Evol. Microbiol.">
        <title>Complete genome sequence of Corynebacterium casei LMG S-19264T (=DSM 44701T), isolated from a smear-ripened cheese.</title>
        <authorList>
            <consortium name="US DOE Joint Genome Institute (JGI-PGF)"/>
            <person name="Walter F."/>
            <person name="Albersmeier A."/>
            <person name="Kalinowski J."/>
            <person name="Ruckert C."/>
        </authorList>
    </citation>
    <scope>NUCLEOTIDE SEQUENCE</scope>
    <source>
        <strain evidence="2">JCM 13919</strain>
    </source>
</reference>
<reference evidence="2" key="2">
    <citation type="submission" date="2020-09" db="EMBL/GenBank/DDBJ databases">
        <authorList>
            <person name="Sun Q."/>
            <person name="Ohkuma M."/>
        </authorList>
    </citation>
    <scope>NUCLEOTIDE SEQUENCE</scope>
    <source>
        <strain evidence="2">JCM 13919</strain>
    </source>
</reference>
<comment type="caution">
    <text evidence="2">The sequence shown here is derived from an EMBL/GenBank/DDBJ whole genome shotgun (WGS) entry which is preliminary data.</text>
</comment>
<evidence type="ECO:0000313" key="2">
    <source>
        <dbReference type="EMBL" id="GGI85560.1"/>
    </source>
</evidence>
<keyword evidence="1" id="KW-0812">Transmembrane</keyword>
<sequence>MYSVLRRVWPTIQFPALQGDDSTTKPNPLVAYRSPLFVQAPKVTLLGGVFGYYGIHTWSIQRNFRPFSLFGPMNPNPFRLFPRPVGLFPLPAFAPVLFPNPYLTFPSLASALPQAVNSAPAIEDHQEDIDAAHETEANSDEKSTLAVSPAEVTDEQKATQATGVFSNLITFLNHNASFLWQALGVAMMVVGSLIALAGAALIAASAGTASAPGIIMAGAGAGVAAAGLGFFSIGRAKKNAEIIEEPMLTP</sequence>
<organism evidence="2 3">
    <name type="scientific">Legionella impletisoli</name>
    <dbReference type="NCBI Taxonomy" id="343510"/>
    <lineage>
        <taxon>Bacteria</taxon>
        <taxon>Pseudomonadati</taxon>
        <taxon>Pseudomonadota</taxon>
        <taxon>Gammaproteobacteria</taxon>
        <taxon>Legionellales</taxon>
        <taxon>Legionellaceae</taxon>
        <taxon>Legionella</taxon>
    </lineage>
</organism>
<proteinExistence type="predicted"/>
<keyword evidence="1" id="KW-0472">Membrane</keyword>
<gene>
    <name evidence="2" type="ORF">GCM10007966_12690</name>
</gene>
<feature type="transmembrane region" description="Helical" evidence="1">
    <location>
        <begin position="178"/>
        <end position="203"/>
    </location>
</feature>
<protein>
    <recommendedName>
        <fullName evidence="4">Transmembrane protein</fullName>
    </recommendedName>
</protein>
<feature type="transmembrane region" description="Helical" evidence="1">
    <location>
        <begin position="209"/>
        <end position="231"/>
    </location>
</feature>
<dbReference type="EMBL" id="BMOB01000005">
    <property type="protein sequence ID" value="GGI85560.1"/>
    <property type="molecule type" value="Genomic_DNA"/>
</dbReference>
<name>A0A917NBG2_9GAMM</name>
<dbReference type="RefSeq" id="WP_131776689.1">
    <property type="nucleotide sequence ID" value="NZ_BMOB01000005.1"/>
</dbReference>